<name>K5WEN4_PHACS</name>
<dbReference type="Proteomes" id="UP000008370">
    <property type="component" value="Unassembled WGS sequence"/>
</dbReference>
<gene>
    <name evidence="1" type="ORF">PHACADRAFT_266243</name>
</gene>
<dbReference type="HOGENOM" id="CLU_200670_0_0_1"/>
<keyword evidence="2" id="KW-1185">Reference proteome</keyword>
<accession>K5WEN4</accession>
<dbReference type="KEGG" id="pco:PHACADRAFT_266243"/>
<proteinExistence type="predicted"/>
<evidence type="ECO:0000313" key="1">
    <source>
        <dbReference type="EMBL" id="EKM48637.1"/>
    </source>
</evidence>
<reference evidence="1 2" key="1">
    <citation type="journal article" date="2012" name="BMC Genomics">
        <title>Comparative genomics of the white-rot fungi, Phanerochaete carnosa and P. chrysosporium, to elucidate the genetic basis of the distinct wood types they colonize.</title>
        <authorList>
            <person name="Suzuki H."/>
            <person name="MacDonald J."/>
            <person name="Syed K."/>
            <person name="Salamov A."/>
            <person name="Hori C."/>
            <person name="Aerts A."/>
            <person name="Henrissat B."/>
            <person name="Wiebenga A."/>
            <person name="vanKuyk P.A."/>
            <person name="Barry K."/>
            <person name="Lindquist E."/>
            <person name="LaButti K."/>
            <person name="Lapidus A."/>
            <person name="Lucas S."/>
            <person name="Coutinho P."/>
            <person name="Gong Y."/>
            <person name="Samejima M."/>
            <person name="Mahadevan R."/>
            <person name="Abou-Zaid M."/>
            <person name="de Vries R.P."/>
            <person name="Igarashi K."/>
            <person name="Yadav J.S."/>
            <person name="Grigoriev I.V."/>
            <person name="Master E.R."/>
        </authorList>
    </citation>
    <scope>NUCLEOTIDE SEQUENCE [LARGE SCALE GENOMIC DNA]</scope>
    <source>
        <strain evidence="1 2">HHB-10118-sp</strain>
    </source>
</reference>
<dbReference type="EMBL" id="JH930861">
    <property type="protein sequence ID" value="EKM48637.1"/>
    <property type="molecule type" value="Genomic_DNA"/>
</dbReference>
<evidence type="ECO:0000313" key="2">
    <source>
        <dbReference type="Proteomes" id="UP000008370"/>
    </source>
</evidence>
<dbReference type="RefSeq" id="XP_007402815.1">
    <property type="nucleotide sequence ID" value="XM_007402753.1"/>
</dbReference>
<organism evidence="1 2">
    <name type="scientific">Phanerochaete carnosa (strain HHB-10118-sp)</name>
    <name type="common">White-rot fungus</name>
    <name type="synonym">Peniophora carnosa</name>
    <dbReference type="NCBI Taxonomy" id="650164"/>
    <lineage>
        <taxon>Eukaryota</taxon>
        <taxon>Fungi</taxon>
        <taxon>Dikarya</taxon>
        <taxon>Basidiomycota</taxon>
        <taxon>Agaricomycotina</taxon>
        <taxon>Agaricomycetes</taxon>
        <taxon>Polyporales</taxon>
        <taxon>Phanerochaetaceae</taxon>
        <taxon>Phanerochaete</taxon>
    </lineage>
</organism>
<dbReference type="AlphaFoldDB" id="K5WEN4"/>
<dbReference type="InParanoid" id="K5WEN4"/>
<protein>
    <submittedName>
        <fullName evidence="1">Uncharacterized protein</fullName>
    </submittedName>
</protein>
<dbReference type="GeneID" id="18919342"/>
<sequence length="74" mass="8264">MLMLKFNRCVIFVPKDLLNSKKCRSGEPHAQAGERWLRMHLAGAGEAEEQVVGVPRSNDRSMVVKVRGHGHLAI</sequence>